<dbReference type="AlphaFoldDB" id="A0AAE0FVD5"/>
<organism evidence="2 3">
    <name type="scientific">Cymbomonas tetramitiformis</name>
    <dbReference type="NCBI Taxonomy" id="36881"/>
    <lineage>
        <taxon>Eukaryota</taxon>
        <taxon>Viridiplantae</taxon>
        <taxon>Chlorophyta</taxon>
        <taxon>Pyramimonadophyceae</taxon>
        <taxon>Pyramimonadales</taxon>
        <taxon>Pyramimonadaceae</taxon>
        <taxon>Cymbomonas</taxon>
    </lineage>
</organism>
<evidence type="ECO:0000313" key="2">
    <source>
        <dbReference type="EMBL" id="KAK3266692.1"/>
    </source>
</evidence>
<protein>
    <submittedName>
        <fullName evidence="2">Uncharacterized protein</fullName>
    </submittedName>
</protein>
<sequence>MDRHGLDLTAIKNSIKKVESVVDGQPGDPEGKKKVGTPPSKKMKKEVNVAERANKPAYNNAPPPAESSRDKPKCLRCFGGGWHESNPEQCRCGYKHAKLPAGYHEGKFQQMQLSNKEKDKYRVAPAPAEKRGSAGKADPLK</sequence>
<name>A0AAE0FVD5_9CHLO</name>
<keyword evidence="3" id="KW-1185">Reference proteome</keyword>
<dbReference type="EMBL" id="LGRX02012886">
    <property type="protein sequence ID" value="KAK3266692.1"/>
    <property type="molecule type" value="Genomic_DNA"/>
</dbReference>
<evidence type="ECO:0000256" key="1">
    <source>
        <dbReference type="SAM" id="MobiDB-lite"/>
    </source>
</evidence>
<feature type="region of interest" description="Disordered" evidence="1">
    <location>
        <begin position="19"/>
        <end position="72"/>
    </location>
</feature>
<feature type="compositionally biased region" description="Basic and acidic residues" evidence="1">
    <location>
        <begin position="45"/>
        <end position="54"/>
    </location>
</feature>
<feature type="region of interest" description="Disordered" evidence="1">
    <location>
        <begin position="113"/>
        <end position="141"/>
    </location>
</feature>
<proteinExistence type="predicted"/>
<evidence type="ECO:0000313" key="3">
    <source>
        <dbReference type="Proteomes" id="UP001190700"/>
    </source>
</evidence>
<reference evidence="2 3" key="1">
    <citation type="journal article" date="2015" name="Genome Biol. Evol.">
        <title>Comparative Genomics of a Bacterivorous Green Alga Reveals Evolutionary Causalities and Consequences of Phago-Mixotrophic Mode of Nutrition.</title>
        <authorList>
            <person name="Burns J.A."/>
            <person name="Paasch A."/>
            <person name="Narechania A."/>
            <person name="Kim E."/>
        </authorList>
    </citation>
    <scope>NUCLEOTIDE SEQUENCE [LARGE SCALE GENOMIC DNA]</scope>
    <source>
        <strain evidence="2 3">PLY_AMNH</strain>
    </source>
</reference>
<dbReference type="Proteomes" id="UP001190700">
    <property type="component" value="Unassembled WGS sequence"/>
</dbReference>
<accession>A0AAE0FVD5</accession>
<feature type="compositionally biased region" description="Basic and acidic residues" evidence="1">
    <location>
        <begin position="115"/>
        <end position="141"/>
    </location>
</feature>
<gene>
    <name evidence="2" type="ORF">CYMTET_24703</name>
</gene>
<comment type="caution">
    <text evidence="2">The sequence shown here is derived from an EMBL/GenBank/DDBJ whole genome shotgun (WGS) entry which is preliminary data.</text>
</comment>